<evidence type="ECO:0000313" key="2">
    <source>
        <dbReference type="Proteomes" id="UP000299102"/>
    </source>
</evidence>
<reference evidence="1 2" key="1">
    <citation type="journal article" date="2019" name="Commun. Biol.">
        <title>The bagworm genome reveals a unique fibroin gene that provides high tensile strength.</title>
        <authorList>
            <person name="Kono N."/>
            <person name="Nakamura H."/>
            <person name="Ohtoshi R."/>
            <person name="Tomita M."/>
            <person name="Numata K."/>
            <person name="Arakawa K."/>
        </authorList>
    </citation>
    <scope>NUCLEOTIDE SEQUENCE [LARGE SCALE GENOMIC DNA]</scope>
</reference>
<name>A0A4C1WBY5_EUMVA</name>
<protein>
    <submittedName>
        <fullName evidence="1">Uncharacterized protein</fullName>
    </submittedName>
</protein>
<evidence type="ECO:0000313" key="1">
    <source>
        <dbReference type="EMBL" id="GBP48906.1"/>
    </source>
</evidence>
<gene>
    <name evidence="1" type="ORF">EVAR_96887_1</name>
</gene>
<proteinExistence type="predicted"/>
<accession>A0A4C1WBY5</accession>
<keyword evidence="2" id="KW-1185">Reference proteome</keyword>
<dbReference type="AlphaFoldDB" id="A0A4C1WBY5"/>
<sequence>MAVFKFSLPVDKVAVRWHLDRAGTVLIKIHMDARPLTTVLLLLQRGGRPRPYKKSSGAVRRRGEVSPRRRFCMLSSLLSYCDGDGADDTTNATGAFLCLHVPPV</sequence>
<comment type="caution">
    <text evidence="1">The sequence shown here is derived from an EMBL/GenBank/DDBJ whole genome shotgun (WGS) entry which is preliminary data.</text>
</comment>
<organism evidence="1 2">
    <name type="scientific">Eumeta variegata</name>
    <name type="common">Bagworm moth</name>
    <name type="synonym">Eumeta japonica</name>
    <dbReference type="NCBI Taxonomy" id="151549"/>
    <lineage>
        <taxon>Eukaryota</taxon>
        <taxon>Metazoa</taxon>
        <taxon>Ecdysozoa</taxon>
        <taxon>Arthropoda</taxon>
        <taxon>Hexapoda</taxon>
        <taxon>Insecta</taxon>
        <taxon>Pterygota</taxon>
        <taxon>Neoptera</taxon>
        <taxon>Endopterygota</taxon>
        <taxon>Lepidoptera</taxon>
        <taxon>Glossata</taxon>
        <taxon>Ditrysia</taxon>
        <taxon>Tineoidea</taxon>
        <taxon>Psychidae</taxon>
        <taxon>Oiketicinae</taxon>
        <taxon>Eumeta</taxon>
    </lineage>
</organism>
<dbReference type="Proteomes" id="UP000299102">
    <property type="component" value="Unassembled WGS sequence"/>
</dbReference>
<dbReference type="EMBL" id="BGZK01000533">
    <property type="protein sequence ID" value="GBP48906.1"/>
    <property type="molecule type" value="Genomic_DNA"/>
</dbReference>